<sequence>MYDFYSTNFAAYQPPSYPNAYVYGGPDMNAPCNYRFSNYGYHTGPSYQAQYERVPIPNPVASHAHAQSMKMVADSTPSKGEILTTTLRHFPPTPPPIMNSISGCIDGPLRKTCNVDKLLEELSDEDEKTEASKNKSRKERTVFTKYQLHELEKEFERNNYLTRLRRYEVAVSLDLTERQVKVWFQNRRMKWKRVRGGVPPRKIGVVDHMDLAVC</sequence>
<dbReference type="Proteomes" id="UP001159427">
    <property type="component" value="Unassembled WGS sequence"/>
</dbReference>
<dbReference type="SUPFAM" id="SSF46689">
    <property type="entry name" value="Homeodomain-like"/>
    <property type="match status" value="1"/>
</dbReference>
<dbReference type="InterPro" id="IPR020479">
    <property type="entry name" value="HD_metazoa"/>
</dbReference>
<evidence type="ECO:0000256" key="4">
    <source>
        <dbReference type="ARBA" id="ARBA00023125"/>
    </source>
</evidence>
<protein>
    <recommendedName>
        <fullName evidence="11">Homeobox domain-containing protein</fullName>
    </recommendedName>
</protein>
<evidence type="ECO:0000256" key="6">
    <source>
        <dbReference type="ARBA" id="ARBA00023159"/>
    </source>
</evidence>
<proteinExistence type="predicted"/>
<dbReference type="PROSITE" id="PS00027">
    <property type="entry name" value="HOMEOBOX_1"/>
    <property type="match status" value="1"/>
</dbReference>
<keyword evidence="8 9" id="KW-0539">Nucleus</keyword>
<evidence type="ECO:0000256" key="9">
    <source>
        <dbReference type="PROSITE-ProRule" id="PRU00108"/>
    </source>
</evidence>
<organism evidence="12 13">
    <name type="scientific">Porites evermanni</name>
    <dbReference type="NCBI Taxonomy" id="104178"/>
    <lineage>
        <taxon>Eukaryota</taxon>
        <taxon>Metazoa</taxon>
        <taxon>Cnidaria</taxon>
        <taxon>Anthozoa</taxon>
        <taxon>Hexacorallia</taxon>
        <taxon>Scleractinia</taxon>
        <taxon>Fungiina</taxon>
        <taxon>Poritidae</taxon>
        <taxon>Porites</taxon>
    </lineage>
</organism>
<accession>A0ABN8M7U8</accession>
<evidence type="ECO:0000256" key="7">
    <source>
        <dbReference type="ARBA" id="ARBA00023163"/>
    </source>
</evidence>
<evidence type="ECO:0000256" key="5">
    <source>
        <dbReference type="ARBA" id="ARBA00023155"/>
    </source>
</evidence>
<evidence type="ECO:0000256" key="10">
    <source>
        <dbReference type="RuleBase" id="RU000682"/>
    </source>
</evidence>
<dbReference type="InterPro" id="IPR042634">
    <property type="entry name" value="MOX-1/MOX-2"/>
</dbReference>
<evidence type="ECO:0000256" key="3">
    <source>
        <dbReference type="ARBA" id="ARBA00023015"/>
    </source>
</evidence>
<dbReference type="PROSITE" id="PS50071">
    <property type="entry name" value="HOMEOBOX_2"/>
    <property type="match status" value="1"/>
</dbReference>
<dbReference type="Gene3D" id="1.10.10.60">
    <property type="entry name" value="Homeodomain-like"/>
    <property type="match status" value="1"/>
</dbReference>
<feature type="DNA-binding region" description="Homeobox" evidence="9">
    <location>
        <begin position="136"/>
        <end position="195"/>
    </location>
</feature>
<dbReference type="SMART" id="SM00389">
    <property type="entry name" value="HOX"/>
    <property type="match status" value="1"/>
</dbReference>
<evidence type="ECO:0000256" key="2">
    <source>
        <dbReference type="ARBA" id="ARBA00022473"/>
    </source>
</evidence>
<keyword evidence="5 9" id="KW-0371">Homeobox</keyword>
<keyword evidence="3" id="KW-0805">Transcription regulation</keyword>
<dbReference type="PANTHER" id="PTHR24328">
    <property type="entry name" value="HOMEOBOX PROTEIN MOX"/>
    <property type="match status" value="1"/>
</dbReference>
<dbReference type="EMBL" id="CALNXI010000363">
    <property type="protein sequence ID" value="CAH3025639.1"/>
    <property type="molecule type" value="Genomic_DNA"/>
</dbReference>
<gene>
    <name evidence="12" type="ORF">PEVE_00026727</name>
</gene>
<keyword evidence="6" id="KW-0010">Activator</keyword>
<evidence type="ECO:0000313" key="12">
    <source>
        <dbReference type="EMBL" id="CAH3025639.1"/>
    </source>
</evidence>
<keyword evidence="4 9" id="KW-0238">DNA-binding</keyword>
<evidence type="ECO:0000256" key="1">
    <source>
        <dbReference type="ARBA" id="ARBA00004123"/>
    </source>
</evidence>
<keyword evidence="13" id="KW-1185">Reference proteome</keyword>
<evidence type="ECO:0000259" key="11">
    <source>
        <dbReference type="PROSITE" id="PS50071"/>
    </source>
</evidence>
<evidence type="ECO:0000313" key="13">
    <source>
        <dbReference type="Proteomes" id="UP001159427"/>
    </source>
</evidence>
<dbReference type="InterPro" id="IPR001356">
    <property type="entry name" value="HD"/>
</dbReference>
<dbReference type="CDD" id="cd00086">
    <property type="entry name" value="homeodomain"/>
    <property type="match status" value="1"/>
</dbReference>
<dbReference type="Pfam" id="PF00046">
    <property type="entry name" value="Homeodomain"/>
    <property type="match status" value="1"/>
</dbReference>
<feature type="domain" description="Homeobox" evidence="11">
    <location>
        <begin position="134"/>
        <end position="194"/>
    </location>
</feature>
<name>A0ABN8M7U8_9CNID</name>
<dbReference type="PANTHER" id="PTHR24328:SF7">
    <property type="entry name" value="BUTTONLESS"/>
    <property type="match status" value="1"/>
</dbReference>
<keyword evidence="7" id="KW-0804">Transcription</keyword>
<comment type="caution">
    <text evidence="12">The sequence shown here is derived from an EMBL/GenBank/DDBJ whole genome shotgun (WGS) entry which is preliminary data.</text>
</comment>
<evidence type="ECO:0000256" key="8">
    <source>
        <dbReference type="ARBA" id="ARBA00023242"/>
    </source>
</evidence>
<dbReference type="PRINTS" id="PR00024">
    <property type="entry name" value="HOMEOBOX"/>
</dbReference>
<dbReference type="InterPro" id="IPR009057">
    <property type="entry name" value="Homeodomain-like_sf"/>
</dbReference>
<dbReference type="InterPro" id="IPR017970">
    <property type="entry name" value="Homeobox_CS"/>
</dbReference>
<reference evidence="12 13" key="1">
    <citation type="submission" date="2022-05" db="EMBL/GenBank/DDBJ databases">
        <authorList>
            <consortium name="Genoscope - CEA"/>
            <person name="William W."/>
        </authorList>
    </citation>
    <scope>NUCLEOTIDE SEQUENCE [LARGE SCALE GENOMIC DNA]</scope>
</reference>
<comment type="subcellular location">
    <subcellularLocation>
        <location evidence="1 9 10">Nucleus</location>
    </subcellularLocation>
</comment>
<keyword evidence="2" id="KW-0217">Developmental protein</keyword>